<dbReference type="InterPro" id="IPR009282">
    <property type="entry name" value="DUF937"/>
</dbReference>
<keyword evidence="6" id="KW-0812">Transmembrane</keyword>
<keyword evidence="2 4" id="KW-0472">Membrane</keyword>
<name>A0ABR7YAU5_9SPHI</name>
<organism evidence="8 9">
    <name type="scientific">Sphingobacterium litopenaei</name>
    <dbReference type="NCBI Taxonomy" id="2763500"/>
    <lineage>
        <taxon>Bacteria</taxon>
        <taxon>Pseudomonadati</taxon>
        <taxon>Bacteroidota</taxon>
        <taxon>Sphingobacteriia</taxon>
        <taxon>Sphingobacteriales</taxon>
        <taxon>Sphingobacteriaceae</taxon>
        <taxon>Sphingobacterium</taxon>
    </lineage>
</organism>
<protein>
    <submittedName>
        <fullName evidence="8">DUF937 domain-containing protein</fullName>
    </submittedName>
</protein>
<feature type="domain" description="OmpA-like" evidence="7">
    <location>
        <begin position="322"/>
        <end position="438"/>
    </location>
</feature>
<evidence type="ECO:0000256" key="3">
    <source>
        <dbReference type="ARBA" id="ARBA00023237"/>
    </source>
</evidence>
<evidence type="ECO:0000313" key="8">
    <source>
        <dbReference type="EMBL" id="MBD1428424.1"/>
    </source>
</evidence>
<dbReference type="InterPro" id="IPR006664">
    <property type="entry name" value="OMP_bac"/>
</dbReference>
<dbReference type="InterPro" id="IPR006665">
    <property type="entry name" value="OmpA-like"/>
</dbReference>
<evidence type="ECO:0000313" key="9">
    <source>
        <dbReference type="Proteomes" id="UP000651271"/>
    </source>
</evidence>
<reference evidence="8 9" key="1">
    <citation type="submission" date="2020-08" db="EMBL/GenBank/DDBJ databases">
        <title>Sphingobacterium sp. DN04309 isolated from aquaculture water.</title>
        <authorList>
            <person name="Zhang M."/>
        </authorList>
    </citation>
    <scope>NUCLEOTIDE SEQUENCE [LARGE SCALE GENOMIC DNA]</scope>
    <source>
        <strain evidence="8 9">DN04309</strain>
    </source>
</reference>
<gene>
    <name evidence="8" type="ORF">H8B04_02385</name>
</gene>
<keyword evidence="9" id="KW-1185">Reference proteome</keyword>
<evidence type="ECO:0000256" key="2">
    <source>
        <dbReference type="ARBA" id="ARBA00023136"/>
    </source>
</evidence>
<dbReference type="Pfam" id="PF00691">
    <property type="entry name" value="OmpA"/>
    <property type="match status" value="1"/>
</dbReference>
<feature type="region of interest" description="Disordered" evidence="5">
    <location>
        <begin position="415"/>
        <end position="438"/>
    </location>
</feature>
<evidence type="ECO:0000256" key="4">
    <source>
        <dbReference type="PROSITE-ProRule" id="PRU00473"/>
    </source>
</evidence>
<dbReference type="PANTHER" id="PTHR30329">
    <property type="entry name" value="STATOR ELEMENT OF FLAGELLAR MOTOR COMPLEX"/>
    <property type="match status" value="1"/>
</dbReference>
<accession>A0ABR7YAU5</accession>
<dbReference type="InterPro" id="IPR036737">
    <property type="entry name" value="OmpA-like_sf"/>
</dbReference>
<dbReference type="RefSeq" id="WP_190301327.1">
    <property type="nucleotide sequence ID" value="NZ_JACOIJ010000003.1"/>
</dbReference>
<evidence type="ECO:0000259" key="7">
    <source>
        <dbReference type="PROSITE" id="PS51123"/>
    </source>
</evidence>
<feature type="region of interest" description="Disordered" evidence="5">
    <location>
        <begin position="186"/>
        <end position="215"/>
    </location>
</feature>
<dbReference type="EMBL" id="JACOIJ010000003">
    <property type="protein sequence ID" value="MBD1428424.1"/>
    <property type="molecule type" value="Genomic_DNA"/>
</dbReference>
<dbReference type="PANTHER" id="PTHR30329:SF21">
    <property type="entry name" value="LIPOPROTEIN YIAD-RELATED"/>
    <property type="match status" value="1"/>
</dbReference>
<sequence length="438" mass="47229">MESNLLSNVKSYFTSEVINKLSANLGESPEKVEKGVELTVPSLLLGLQGKGGDGLTSILTSAKHLFSSFDVNNLFGNYFGTPSGTDNSKFETQNLLSSIFGDRLTTVVESIASYIGLRSESVSGLLGASLPAVISGLTHKGSDWNASSIGSLLNANKSAFAAALPTGLGLGAFGSLFAQADKPTEIPKETDKSDETVLAEPIPREPVNLPPRQPDVVHTPERIEEEKKGAGYWWLLIPIIIIALWLLFGKSCDGDTRETILRDSIDNVDTTSAINEPLAQEGRTYVDVKLPDGASLKAYPAGIEENLIAFLQSGYKSLSEDELKEKWFDFDNLNFETGTANVLPESQQQLENLAAILRLFPDAKIKIGGYTDKTGDEEVNERISEERAEAVKTFLESKGLGSQVDDAEGYGSEFASVPASASDAERAKDRRVAVSVRK</sequence>
<proteinExistence type="predicted"/>
<dbReference type="InterPro" id="IPR050330">
    <property type="entry name" value="Bact_OuterMem_StrucFunc"/>
</dbReference>
<comment type="subcellular location">
    <subcellularLocation>
        <location evidence="1">Cell outer membrane</location>
    </subcellularLocation>
</comment>
<comment type="caution">
    <text evidence="8">The sequence shown here is derived from an EMBL/GenBank/DDBJ whole genome shotgun (WGS) entry which is preliminary data.</text>
</comment>
<keyword evidence="6" id="KW-1133">Transmembrane helix</keyword>
<feature type="compositionally biased region" description="Basic and acidic residues" evidence="5">
    <location>
        <begin position="186"/>
        <end position="195"/>
    </location>
</feature>
<evidence type="ECO:0000256" key="1">
    <source>
        <dbReference type="ARBA" id="ARBA00004442"/>
    </source>
</evidence>
<dbReference type="Gene3D" id="3.30.1330.60">
    <property type="entry name" value="OmpA-like domain"/>
    <property type="match status" value="1"/>
</dbReference>
<dbReference type="PROSITE" id="PS51123">
    <property type="entry name" value="OMPA_2"/>
    <property type="match status" value="1"/>
</dbReference>
<keyword evidence="3" id="KW-0998">Cell outer membrane</keyword>
<evidence type="ECO:0000256" key="5">
    <source>
        <dbReference type="SAM" id="MobiDB-lite"/>
    </source>
</evidence>
<evidence type="ECO:0000256" key="6">
    <source>
        <dbReference type="SAM" id="Phobius"/>
    </source>
</evidence>
<dbReference type="Proteomes" id="UP000651271">
    <property type="component" value="Unassembled WGS sequence"/>
</dbReference>
<feature type="compositionally biased region" description="Basic and acidic residues" evidence="5">
    <location>
        <begin position="423"/>
        <end position="432"/>
    </location>
</feature>
<dbReference type="Pfam" id="PF06078">
    <property type="entry name" value="DUF937"/>
    <property type="match status" value="1"/>
</dbReference>
<dbReference type="PRINTS" id="PR01021">
    <property type="entry name" value="OMPADOMAIN"/>
</dbReference>
<dbReference type="SUPFAM" id="SSF103088">
    <property type="entry name" value="OmpA-like"/>
    <property type="match status" value="1"/>
</dbReference>
<feature type="transmembrane region" description="Helical" evidence="6">
    <location>
        <begin position="231"/>
        <end position="248"/>
    </location>
</feature>
<dbReference type="CDD" id="cd07185">
    <property type="entry name" value="OmpA_C-like"/>
    <property type="match status" value="1"/>
</dbReference>